<organism evidence="6 7">
    <name type="scientific">Trichomonas vaginalis (strain ATCC PRA-98 / G3)</name>
    <dbReference type="NCBI Taxonomy" id="412133"/>
    <lineage>
        <taxon>Eukaryota</taxon>
        <taxon>Metamonada</taxon>
        <taxon>Parabasalia</taxon>
        <taxon>Trichomonadida</taxon>
        <taxon>Trichomonadidae</taxon>
        <taxon>Trichomonas</taxon>
    </lineage>
</organism>
<dbReference type="SMR" id="A2F420"/>
<keyword evidence="2 4" id="KW-0732">Signal</keyword>
<dbReference type="RefSeq" id="XP_001313303.1">
    <property type="nucleotide sequence ID" value="XM_001313302.1"/>
</dbReference>
<dbReference type="Proteomes" id="UP000001542">
    <property type="component" value="Unassembled WGS sequence"/>
</dbReference>
<evidence type="ECO:0000313" key="6">
    <source>
        <dbReference type="EMBL" id="EAY00374.1"/>
    </source>
</evidence>
<sequence>MLSFLLILSFSKVVVLTDKNFTSTVENPNRVPLFVKFWVTWCEHCREFAPTWENFSEYNLNITVAEIECESNKNTCKEFASGGYPQLKWFDPGNSTPIPYTSGRSIRYLTQFTNKQPHAPLQFIEFTDIGKMVNDNKITSNFIFTFNGTEDQEITTIKQIATNLREYPINFFAIYNETADLSLMIYNGNTFPIVYNGNWSLNDVKIFIIDHAFPVFSNLSGIVAQFYLDYKSPFLAFISNEDMTDLSLTIASNLSYSMPIVTAYCERIQYFCRYTGADKGKVRFVVWNKSKRLFWTLGDDTDINEANVWIKSVKDGTLPGKGPGDGIFSRITSYYYDSYAEGVHQFAQAILLPPLVVITVIIMILDAKGKIRTKNIPQEKPKTE</sequence>
<evidence type="ECO:0000256" key="4">
    <source>
        <dbReference type="SAM" id="SignalP"/>
    </source>
</evidence>
<dbReference type="CDD" id="cd02961">
    <property type="entry name" value="PDI_a_family"/>
    <property type="match status" value="1"/>
</dbReference>
<accession>A2F420</accession>
<reference evidence="6" key="1">
    <citation type="submission" date="2006-10" db="EMBL/GenBank/DDBJ databases">
        <authorList>
            <person name="Amadeo P."/>
            <person name="Zhao Q."/>
            <person name="Wortman J."/>
            <person name="Fraser-Liggett C."/>
            <person name="Carlton J."/>
        </authorList>
    </citation>
    <scope>NUCLEOTIDE SEQUENCE</scope>
    <source>
        <strain evidence="6">G3</strain>
    </source>
</reference>
<dbReference type="InParanoid" id="A2F420"/>
<evidence type="ECO:0000259" key="5">
    <source>
        <dbReference type="PROSITE" id="PS51352"/>
    </source>
</evidence>
<name>A2F420_TRIV3</name>
<dbReference type="PROSITE" id="PS00194">
    <property type="entry name" value="THIOREDOXIN_1"/>
    <property type="match status" value="1"/>
</dbReference>
<dbReference type="KEGG" id="tva:4758193"/>
<dbReference type="InterPro" id="IPR036249">
    <property type="entry name" value="Thioredoxin-like_sf"/>
</dbReference>
<feature type="chain" id="PRO_5002643312" evidence="4">
    <location>
        <begin position="18"/>
        <end position="384"/>
    </location>
</feature>
<evidence type="ECO:0000313" key="7">
    <source>
        <dbReference type="Proteomes" id="UP000001542"/>
    </source>
</evidence>
<feature type="domain" description="Thioredoxin" evidence="5">
    <location>
        <begin position="5"/>
        <end position="118"/>
    </location>
</feature>
<dbReference type="eggNOG" id="KOG0191">
    <property type="taxonomic scope" value="Eukaryota"/>
</dbReference>
<dbReference type="EMBL" id="DS113604">
    <property type="protein sequence ID" value="EAY00374.1"/>
    <property type="molecule type" value="Genomic_DNA"/>
</dbReference>
<dbReference type="PANTHER" id="PTHR45672:SF3">
    <property type="entry name" value="THIOREDOXIN DOMAIN-CONTAINING PROTEIN 5"/>
    <property type="match status" value="1"/>
</dbReference>
<keyword evidence="7" id="KW-1185">Reference proteome</keyword>
<evidence type="ECO:0000256" key="3">
    <source>
        <dbReference type="SAM" id="Phobius"/>
    </source>
</evidence>
<evidence type="ECO:0000256" key="2">
    <source>
        <dbReference type="ARBA" id="ARBA00022729"/>
    </source>
</evidence>
<dbReference type="Gene3D" id="3.40.30.10">
    <property type="entry name" value="Glutaredoxin"/>
    <property type="match status" value="1"/>
</dbReference>
<reference evidence="6" key="2">
    <citation type="journal article" date="2007" name="Science">
        <title>Draft genome sequence of the sexually transmitted pathogen Trichomonas vaginalis.</title>
        <authorList>
            <person name="Carlton J.M."/>
            <person name="Hirt R.P."/>
            <person name="Silva J.C."/>
            <person name="Delcher A.L."/>
            <person name="Schatz M."/>
            <person name="Zhao Q."/>
            <person name="Wortman J.R."/>
            <person name="Bidwell S.L."/>
            <person name="Alsmark U.C.M."/>
            <person name="Besteiro S."/>
            <person name="Sicheritz-Ponten T."/>
            <person name="Noel C.J."/>
            <person name="Dacks J.B."/>
            <person name="Foster P.G."/>
            <person name="Simillion C."/>
            <person name="Van de Peer Y."/>
            <person name="Miranda-Saavedra D."/>
            <person name="Barton G.J."/>
            <person name="Westrop G.D."/>
            <person name="Mueller S."/>
            <person name="Dessi D."/>
            <person name="Fiori P.L."/>
            <person name="Ren Q."/>
            <person name="Paulsen I."/>
            <person name="Zhang H."/>
            <person name="Bastida-Corcuera F.D."/>
            <person name="Simoes-Barbosa A."/>
            <person name="Brown M.T."/>
            <person name="Hayes R.D."/>
            <person name="Mukherjee M."/>
            <person name="Okumura C.Y."/>
            <person name="Schneider R."/>
            <person name="Smith A.J."/>
            <person name="Vanacova S."/>
            <person name="Villalvazo M."/>
            <person name="Haas B.J."/>
            <person name="Pertea M."/>
            <person name="Feldblyum T.V."/>
            <person name="Utterback T.R."/>
            <person name="Shu C.L."/>
            <person name="Osoegawa K."/>
            <person name="de Jong P.J."/>
            <person name="Hrdy I."/>
            <person name="Horvathova L."/>
            <person name="Zubacova Z."/>
            <person name="Dolezal P."/>
            <person name="Malik S.B."/>
            <person name="Logsdon J.M. Jr."/>
            <person name="Henze K."/>
            <person name="Gupta A."/>
            <person name="Wang C.C."/>
            <person name="Dunne R.L."/>
            <person name="Upcroft J.A."/>
            <person name="Upcroft P."/>
            <person name="White O."/>
            <person name="Salzberg S.L."/>
            <person name="Tang P."/>
            <person name="Chiu C.-H."/>
            <person name="Lee Y.-S."/>
            <person name="Embley T.M."/>
            <person name="Coombs G.H."/>
            <person name="Mottram J.C."/>
            <person name="Tachezy J."/>
            <person name="Fraser-Liggett C.M."/>
            <person name="Johnson P.J."/>
        </authorList>
    </citation>
    <scope>NUCLEOTIDE SEQUENCE [LARGE SCALE GENOMIC DNA]</scope>
    <source>
        <strain evidence="6">G3</strain>
    </source>
</reference>
<dbReference type="InterPro" id="IPR013766">
    <property type="entry name" value="Thioredoxin_domain"/>
</dbReference>
<dbReference type="Pfam" id="PF00085">
    <property type="entry name" value="Thioredoxin"/>
    <property type="match status" value="1"/>
</dbReference>
<gene>
    <name evidence="6" type="ORF">TVAG_407230</name>
</gene>
<dbReference type="GO" id="GO:0003756">
    <property type="term" value="F:protein disulfide isomerase activity"/>
    <property type="evidence" value="ECO:0000318"/>
    <property type="project" value="GO_Central"/>
</dbReference>
<dbReference type="VEuPathDB" id="TrichDB:TVAG_407230"/>
<protein>
    <submittedName>
        <fullName evidence="6">Thioredoxin family protein</fullName>
    </submittedName>
</protein>
<feature type="transmembrane region" description="Helical" evidence="3">
    <location>
        <begin position="346"/>
        <end position="365"/>
    </location>
</feature>
<keyword evidence="3" id="KW-0472">Membrane</keyword>
<dbReference type="PROSITE" id="PS51352">
    <property type="entry name" value="THIOREDOXIN_2"/>
    <property type="match status" value="1"/>
</dbReference>
<dbReference type="GO" id="GO:0006457">
    <property type="term" value="P:protein folding"/>
    <property type="evidence" value="ECO:0000318"/>
    <property type="project" value="GO_Central"/>
</dbReference>
<dbReference type="FunCoup" id="A2F420">
    <property type="interactions" value="112"/>
</dbReference>
<dbReference type="SUPFAM" id="SSF52833">
    <property type="entry name" value="Thioredoxin-like"/>
    <property type="match status" value="1"/>
</dbReference>
<proteinExistence type="inferred from homology"/>
<dbReference type="OrthoDB" id="10264505at2759"/>
<dbReference type="InterPro" id="IPR051063">
    <property type="entry name" value="PDI"/>
</dbReference>
<dbReference type="InterPro" id="IPR017937">
    <property type="entry name" value="Thioredoxin_CS"/>
</dbReference>
<keyword evidence="3" id="KW-1133">Transmembrane helix</keyword>
<dbReference type="VEuPathDB" id="TrichDB:TVAGG3_0227360"/>
<evidence type="ECO:0000256" key="1">
    <source>
        <dbReference type="ARBA" id="ARBA00006347"/>
    </source>
</evidence>
<dbReference type="PANTHER" id="PTHR45672">
    <property type="entry name" value="PROTEIN DISULFIDE-ISOMERASE C17H9.14C-RELATED"/>
    <property type="match status" value="1"/>
</dbReference>
<dbReference type="GO" id="GO:0005783">
    <property type="term" value="C:endoplasmic reticulum"/>
    <property type="evidence" value="ECO:0000318"/>
    <property type="project" value="GO_Central"/>
</dbReference>
<comment type="similarity">
    <text evidence="1">Belongs to the protein disulfide isomerase family.</text>
</comment>
<dbReference type="GO" id="GO:0034976">
    <property type="term" value="P:response to endoplasmic reticulum stress"/>
    <property type="evidence" value="ECO:0000318"/>
    <property type="project" value="GO_Central"/>
</dbReference>
<dbReference type="AlphaFoldDB" id="A2F420"/>
<feature type="signal peptide" evidence="4">
    <location>
        <begin position="1"/>
        <end position="17"/>
    </location>
</feature>
<dbReference type="STRING" id="5722.A2F420"/>
<keyword evidence="3" id="KW-0812">Transmembrane</keyword>